<dbReference type="GO" id="GO:0002058">
    <property type="term" value="F:uracil binding"/>
    <property type="evidence" value="ECO:0007669"/>
    <property type="project" value="TreeGrafter"/>
</dbReference>
<comment type="pathway">
    <text evidence="2">Pyrimidine metabolism; UMP biosynthesis via de novo pathway.</text>
</comment>
<name>A0A921LAH0_9BACT</name>
<evidence type="ECO:0000256" key="2">
    <source>
        <dbReference type="ARBA" id="ARBA00004725"/>
    </source>
</evidence>
<dbReference type="Gene3D" id="3.20.20.70">
    <property type="entry name" value="Aldolase class I"/>
    <property type="match status" value="1"/>
</dbReference>
<evidence type="ECO:0000313" key="14">
    <source>
        <dbReference type="Proteomes" id="UP000717835"/>
    </source>
</evidence>
<dbReference type="GO" id="GO:0005737">
    <property type="term" value="C:cytoplasm"/>
    <property type="evidence" value="ECO:0007669"/>
    <property type="project" value="InterPro"/>
</dbReference>
<dbReference type="GO" id="GO:0006210">
    <property type="term" value="P:thymine catabolic process"/>
    <property type="evidence" value="ECO:0007669"/>
    <property type="project" value="TreeGrafter"/>
</dbReference>
<dbReference type="GO" id="GO:0006212">
    <property type="term" value="P:uracil catabolic process"/>
    <property type="evidence" value="ECO:0007669"/>
    <property type="project" value="TreeGrafter"/>
</dbReference>
<keyword evidence="4" id="KW-0288">FMN</keyword>
<evidence type="ECO:0000256" key="10">
    <source>
        <dbReference type="ARBA" id="ARBA00049714"/>
    </source>
</evidence>
<proteinExistence type="predicted"/>
<dbReference type="SUPFAM" id="SSF51395">
    <property type="entry name" value="FMN-linked oxidoreductases"/>
    <property type="match status" value="1"/>
</dbReference>
<dbReference type="GO" id="GO:0004159">
    <property type="term" value="F:dihydropyrimidine dehydrogenase (NAD+) activity"/>
    <property type="evidence" value="ECO:0007669"/>
    <property type="project" value="UniProtKB-EC"/>
</dbReference>
<evidence type="ECO:0000256" key="8">
    <source>
        <dbReference type="ARBA" id="ARBA00048792"/>
    </source>
</evidence>
<dbReference type="AlphaFoldDB" id="A0A921LAH0"/>
<dbReference type="PANTHER" id="PTHR43073">
    <property type="entry name" value="DIHYDROPYRIMIDINE DEHYDROGENASE [NADP(+)]"/>
    <property type="match status" value="1"/>
</dbReference>
<dbReference type="Pfam" id="PF01180">
    <property type="entry name" value="DHO_dh"/>
    <property type="match status" value="1"/>
</dbReference>
<comment type="function">
    <text evidence="9">Involved in pyrimidine base degradation. Catalyzes physiologically the reduction of uracil to 5,6-dihydrouracil (DHU) by using NADH as a specific cosubstrate. It also catalyzes the reverse reaction and the reduction of thymine to 5,6-dihydrothymine (DHT).</text>
</comment>
<evidence type="ECO:0000256" key="9">
    <source>
        <dbReference type="ARBA" id="ARBA00049578"/>
    </source>
</evidence>
<evidence type="ECO:0000256" key="1">
    <source>
        <dbReference type="ARBA" id="ARBA00001917"/>
    </source>
</evidence>
<reference evidence="13" key="2">
    <citation type="submission" date="2021-09" db="EMBL/GenBank/DDBJ databases">
        <authorList>
            <person name="Gilroy R."/>
        </authorList>
    </citation>
    <scope>NUCLEOTIDE SEQUENCE</scope>
    <source>
        <strain evidence="13">CHK55-1828</strain>
    </source>
</reference>
<dbReference type="Proteomes" id="UP000717835">
    <property type="component" value="Unassembled WGS sequence"/>
</dbReference>
<dbReference type="NCBIfam" id="NF005741">
    <property type="entry name" value="PRK07565.1"/>
    <property type="match status" value="1"/>
</dbReference>
<comment type="catalytic activity">
    <reaction evidence="8">
        <text>5,6-dihydrouracil + NAD(+) = uracil + NADH + H(+)</text>
        <dbReference type="Rhea" id="RHEA:20189"/>
        <dbReference type="ChEBI" id="CHEBI:15378"/>
        <dbReference type="ChEBI" id="CHEBI:15901"/>
        <dbReference type="ChEBI" id="CHEBI:17568"/>
        <dbReference type="ChEBI" id="CHEBI:57540"/>
        <dbReference type="ChEBI" id="CHEBI:57945"/>
        <dbReference type="EC" id="1.3.1.1"/>
    </reaction>
</comment>
<sequence length="326" mass="35803">MATTLQTTFAGLSLRNPIIVSSSGLTDSATKNQKLCEAGAGAIVLKSLFEEQIMMEADWHGDPNMYPEGSDYLVGYIRQHKLGEYLTLIKESKKVCDVPVIASINCYQDADWIDFAQQIEEAGADALEVNILALQTDVHYTYGSFEQRHIDILRHIKKTIKIPVIMKLGDNLTNPVALIDQLYANGAAAVVLFNRFYQPDINIEKMTQVAGNVFSNEADLAKALRWTGIASAAVSKIDYAISGGIHSAEGVVKAILAGASAVEICSVLYQESSAVINEYNKFVADWMAKKGMESIAQFKGKLNVGDVKGVNTFERTQFLKYFSSHE</sequence>
<evidence type="ECO:0000256" key="11">
    <source>
        <dbReference type="ARBA" id="ARBA00049728"/>
    </source>
</evidence>
<dbReference type="InterPro" id="IPR012135">
    <property type="entry name" value="Dihydroorotate_DH_1_2"/>
</dbReference>
<feature type="domain" description="Dihydroorotate dehydrogenase catalytic" evidence="12">
    <location>
        <begin position="5"/>
        <end position="277"/>
    </location>
</feature>
<comment type="caution">
    <text evidence="13">The sequence shown here is derived from an EMBL/GenBank/DDBJ whole genome shotgun (WGS) entry which is preliminary data.</text>
</comment>
<evidence type="ECO:0000313" key="13">
    <source>
        <dbReference type="EMBL" id="HJF90776.1"/>
    </source>
</evidence>
<keyword evidence="6" id="KW-0560">Oxidoreductase</keyword>
<keyword evidence="3" id="KW-0285">Flavoprotein</keyword>
<keyword evidence="5" id="KW-0665">Pyrimidine biosynthesis</keyword>
<comment type="subunit">
    <text evidence="10">Heterotetramer of 2 PreA and 2 PreT subunits.</text>
</comment>
<comment type="catalytic activity">
    <reaction evidence="7">
        <text>5,6-dihydrothymine + NAD(+) = thymine + NADH + H(+)</text>
        <dbReference type="Rhea" id="RHEA:28791"/>
        <dbReference type="ChEBI" id="CHEBI:15378"/>
        <dbReference type="ChEBI" id="CHEBI:17821"/>
        <dbReference type="ChEBI" id="CHEBI:27468"/>
        <dbReference type="ChEBI" id="CHEBI:57540"/>
        <dbReference type="ChEBI" id="CHEBI:57945"/>
        <dbReference type="EC" id="1.3.1.1"/>
    </reaction>
</comment>
<evidence type="ECO:0000256" key="5">
    <source>
        <dbReference type="ARBA" id="ARBA00022975"/>
    </source>
</evidence>
<dbReference type="RefSeq" id="WP_276825526.1">
    <property type="nucleotide sequence ID" value="NZ_DYVX01000002.1"/>
</dbReference>
<dbReference type="PIRSF" id="PIRSF000164">
    <property type="entry name" value="DHO_oxidase"/>
    <property type="match status" value="1"/>
</dbReference>
<evidence type="ECO:0000259" key="12">
    <source>
        <dbReference type="Pfam" id="PF01180"/>
    </source>
</evidence>
<evidence type="ECO:0000256" key="6">
    <source>
        <dbReference type="ARBA" id="ARBA00023002"/>
    </source>
</evidence>
<dbReference type="GO" id="GO:0006222">
    <property type="term" value="P:UMP biosynthetic process"/>
    <property type="evidence" value="ECO:0007669"/>
    <property type="project" value="InterPro"/>
</dbReference>
<dbReference type="EC" id="1.3.1.1" evidence="11"/>
<evidence type="ECO:0000256" key="4">
    <source>
        <dbReference type="ARBA" id="ARBA00022643"/>
    </source>
</evidence>
<gene>
    <name evidence="13" type="ORF">K8W02_00085</name>
</gene>
<dbReference type="PANTHER" id="PTHR43073:SF2">
    <property type="entry name" value="DIHYDROPYRIMIDINE DEHYDROGENASE [NADP(+)]"/>
    <property type="match status" value="1"/>
</dbReference>
<reference evidence="13" key="1">
    <citation type="journal article" date="2021" name="PeerJ">
        <title>Extensive microbial diversity within the chicken gut microbiome revealed by metagenomics and culture.</title>
        <authorList>
            <person name="Gilroy R."/>
            <person name="Ravi A."/>
            <person name="Getino M."/>
            <person name="Pursley I."/>
            <person name="Horton D.L."/>
            <person name="Alikhan N.F."/>
            <person name="Baker D."/>
            <person name="Gharbi K."/>
            <person name="Hall N."/>
            <person name="Watson M."/>
            <person name="Adriaenssens E.M."/>
            <person name="Foster-Nyarko E."/>
            <person name="Jarju S."/>
            <person name="Secka A."/>
            <person name="Antonio M."/>
            <person name="Oren A."/>
            <person name="Chaudhuri R.R."/>
            <person name="La Ragione R."/>
            <person name="Hildebrand F."/>
            <person name="Pallen M.J."/>
        </authorList>
    </citation>
    <scope>NUCLEOTIDE SEQUENCE</scope>
    <source>
        <strain evidence="13">CHK55-1828</strain>
    </source>
</reference>
<dbReference type="GO" id="GO:0050661">
    <property type="term" value="F:NADP binding"/>
    <property type="evidence" value="ECO:0007669"/>
    <property type="project" value="TreeGrafter"/>
</dbReference>
<organism evidence="13 14">
    <name type="scientific">Mediterranea massiliensis</name>
    <dbReference type="NCBI Taxonomy" id="1841865"/>
    <lineage>
        <taxon>Bacteria</taxon>
        <taxon>Pseudomonadati</taxon>
        <taxon>Bacteroidota</taxon>
        <taxon>Bacteroidia</taxon>
        <taxon>Bacteroidales</taxon>
        <taxon>Bacteroidaceae</taxon>
        <taxon>Mediterranea</taxon>
    </lineage>
</organism>
<dbReference type="GO" id="GO:0004152">
    <property type="term" value="F:dihydroorotate dehydrogenase activity"/>
    <property type="evidence" value="ECO:0007669"/>
    <property type="project" value="InterPro"/>
</dbReference>
<comment type="cofactor">
    <cofactor evidence="1">
        <name>FMN</name>
        <dbReference type="ChEBI" id="CHEBI:58210"/>
    </cofactor>
</comment>
<dbReference type="InterPro" id="IPR005720">
    <property type="entry name" value="Dihydroorotate_DH_cat"/>
</dbReference>
<protein>
    <recommendedName>
        <fullName evidence="11">dihydrouracil dehydrogenase (NAD(+))</fullName>
        <ecNumber evidence="11">1.3.1.1</ecNumber>
    </recommendedName>
</protein>
<dbReference type="EMBL" id="DYVX01000002">
    <property type="protein sequence ID" value="HJF90776.1"/>
    <property type="molecule type" value="Genomic_DNA"/>
</dbReference>
<dbReference type="InterPro" id="IPR013785">
    <property type="entry name" value="Aldolase_TIM"/>
</dbReference>
<accession>A0A921LAH0</accession>
<evidence type="ECO:0000256" key="7">
    <source>
        <dbReference type="ARBA" id="ARBA00047685"/>
    </source>
</evidence>
<evidence type="ECO:0000256" key="3">
    <source>
        <dbReference type="ARBA" id="ARBA00022630"/>
    </source>
</evidence>